<dbReference type="InterPro" id="IPR036388">
    <property type="entry name" value="WH-like_DNA-bd_sf"/>
</dbReference>
<dbReference type="AlphaFoldDB" id="A0A0A0HXY6"/>
<evidence type="ECO:0008006" key="3">
    <source>
        <dbReference type="Google" id="ProtNLM"/>
    </source>
</evidence>
<dbReference type="Proteomes" id="UP000030014">
    <property type="component" value="Unassembled WGS sequence"/>
</dbReference>
<accession>A0A0A0HXY6</accession>
<evidence type="ECO:0000313" key="2">
    <source>
        <dbReference type="Proteomes" id="UP000030014"/>
    </source>
</evidence>
<comment type="caution">
    <text evidence="1">The sequence shown here is derived from an EMBL/GenBank/DDBJ whole genome shotgun (WGS) entry which is preliminary data.</text>
</comment>
<reference evidence="1 2" key="1">
    <citation type="submission" date="2014-01" db="EMBL/GenBank/DDBJ databases">
        <title>Plasmidome dynamics in the species complex Clostridium novyi sensu lato converts strains of independent lineages into distinctly different pathogens.</title>
        <authorList>
            <person name="Skarin H."/>
            <person name="Segerman B."/>
        </authorList>
    </citation>
    <scope>NUCLEOTIDE SEQUENCE [LARGE SCALE GENOMIC DNA]</scope>
    <source>
        <strain evidence="1 2">DC5</strain>
    </source>
</reference>
<dbReference type="SUPFAM" id="SSF46785">
    <property type="entry name" value="Winged helix' DNA-binding domain"/>
    <property type="match status" value="1"/>
</dbReference>
<dbReference type="Gene3D" id="1.10.10.10">
    <property type="entry name" value="Winged helix-like DNA-binding domain superfamily/Winged helix DNA-binding domain"/>
    <property type="match status" value="1"/>
</dbReference>
<sequence>MTINKSDYKILELLLEKQCTTEYKSLTVKEISNSVDLSISQVRNILKLLTMLNLIANGSKQGKQNTYYITTEGMRKIGENM</sequence>
<organism evidence="1 2">
    <name type="scientific">Clostridium botulinum C/D str. DC5</name>
    <dbReference type="NCBI Taxonomy" id="1443128"/>
    <lineage>
        <taxon>Bacteria</taxon>
        <taxon>Bacillati</taxon>
        <taxon>Bacillota</taxon>
        <taxon>Clostridia</taxon>
        <taxon>Eubacteriales</taxon>
        <taxon>Clostridiaceae</taxon>
        <taxon>Clostridium</taxon>
    </lineage>
</organism>
<evidence type="ECO:0000313" key="1">
    <source>
        <dbReference type="EMBL" id="KGM93233.1"/>
    </source>
</evidence>
<dbReference type="InterPro" id="IPR036390">
    <property type="entry name" value="WH_DNA-bd_sf"/>
</dbReference>
<name>A0A0A0HXY6_CLOBO</name>
<dbReference type="RefSeq" id="WP_039258772.1">
    <property type="nucleotide sequence ID" value="NZ_JDRY01000171.1"/>
</dbReference>
<gene>
    <name evidence="1" type="ORF">Z955_15725</name>
</gene>
<dbReference type="EMBL" id="JDRY01000171">
    <property type="protein sequence ID" value="KGM93233.1"/>
    <property type="molecule type" value="Genomic_DNA"/>
</dbReference>
<proteinExistence type="predicted"/>
<protein>
    <recommendedName>
        <fullName evidence="3">Transcriptional regulator</fullName>
    </recommendedName>
</protein>